<dbReference type="AlphaFoldDB" id="A0A1I2RZD0"/>
<protein>
    <submittedName>
        <fullName evidence="2">Flp pilus assembly protein TadG</fullName>
    </submittedName>
</protein>
<dbReference type="Proteomes" id="UP000199229">
    <property type="component" value="Unassembled WGS sequence"/>
</dbReference>
<dbReference type="EMBL" id="FOPM01000003">
    <property type="protein sequence ID" value="SFG44899.1"/>
    <property type="molecule type" value="Genomic_DNA"/>
</dbReference>
<dbReference type="InterPro" id="IPR028087">
    <property type="entry name" value="Tad_N"/>
</dbReference>
<keyword evidence="3" id="KW-1185">Reference proteome</keyword>
<dbReference type="InterPro" id="IPR036465">
    <property type="entry name" value="vWFA_dom_sf"/>
</dbReference>
<accession>A0A1I2RZD0</accession>
<dbReference type="PROSITE" id="PS50234">
    <property type="entry name" value="VWFA"/>
    <property type="match status" value="1"/>
</dbReference>
<gene>
    <name evidence="2" type="ORF">SAMN05192565_103212</name>
</gene>
<dbReference type="InterPro" id="IPR002035">
    <property type="entry name" value="VWF_A"/>
</dbReference>
<evidence type="ECO:0000313" key="3">
    <source>
        <dbReference type="Proteomes" id="UP000199229"/>
    </source>
</evidence>
<sequence>MPFKSFRRDSAGTLPILFAAALLPLLGFAGGAIDYGRSLVDRTRLNNALDAAVIAGAQAAGQADTKGLSQPMVIAAANAAALASFKANFKLPTDAKPVFSTQITDRSVLVNGSYTASTSATLLQVLGFRSLPIQGIAQSGVDLAPAVDIYLLVDVSGSMATGATASDIAALRANLGGCAFACHDGVKVRGTNYDSFEWAQANGIGLRLNEMNTGLKDFMSWLQKQPNAGTRFRVALYSFSNNLTKLVDITSDLTQVGINLPKLPSASSRTEGGTHFMENMPQFASVVGVGGDGITRPKKLVIIATDGVQDKDRTWAEAANPVAAGQGVAPFAPAACRTLDQSVFVGVLYTPYIDLNWDWGFNATLGQPSQVGGKGRRFDDIVPQLQSCASAANLYVNASTVTSVGEAFAAIVKVFTQIRLSK</sequence>
<evidence type="ECO:0000313" key="2">
    <source>
        <dbReference type="EMBL" id="SFG44899.1"/>
    </source>
</evidence>
<evidence type="ECO:0000259" key="1">
    <source>
        <dbReference type="PROSITE" id="PS50234"/>
    </source>
</evidence>
<feature type="domain" description="VWFA" evidence="1">
    <location>
        <begin position="148"/>
        <end position="332"/>
    </location>
</feature>
<organism evidence="2 3">
    <name type="scientific">Methylobacterium gossipiicola</name>
    <dbReference type="NCBI Taxonomy" id="582675"/>
    <lineage>
        <taxon>Bacteria</taxon>
        <taxon>Pseudomonadati</taxon>
        <taxon>Pseudomonadota</taxon>
        <taxon>Alphaproteobacteria</taxon>
        <taxon>Hyphomicrobiales</taxon>
        <taxon>Methylobacteriaceae</taxon>
        <taxon>Methylobacterium</taxon>
    </lineage>
</organism>
<dbReference type="Gene3D" id="3.40.50.410">
    <property type="entry name" value="von Willebrand factor, type A domain"/>
    <property type="match status" value="1"/>
</dbReference>
<dbReference type="Pfam" id="PF13400">
    <property type="entry name" value="Tad"/>
    <property type="match status" value="1"/>
</dbReference>
<reference evidence="3" key="1">
    <citation type="submission" date="2016-10" db="EMBL/GenBank/DDBJ databases">
        <authorList>
            <person name="Varghese N."/>
            <person name="Submissions S."/>
        </authorList>
    </citation>
    <scope>NUCLEOTIDE SEQUENCE [LARGE SCALE GENOMIC DNA]</scope>
    <source>
        <strain evidence="3">Gh-105</strain>
    </source>
</reference>
<dbReference type="STRING" id="582675.SAMN05192565_103212"/>
<name>A0A1I2RZD0_9HYPH</name>
<dbReference type="SUPFAM" id="SSF53300">
    <property type="entry name" value="vWA-like"/>
    <property type="match status" value="1"/>
</dbReference>
<proteinExistence type="predicted"/>